<dbReference type="PROSITE" id="PS00455">
    <property type="entry name" value="AMP_BINDING"/>
    <property type="match status" value="1"/>
</dbReference>
<comment type="caution">
    <text evidence="5">The sequence shown here is derived from an EMBL/GenBank/DDBJ whole genome shotgun (WGS) entry which is preliminary data.</text>
</comment>
<evidence type="ECO:0000313" key="5">
    <source>
        <dbReference type="EMBL" id="KXH63785.1"/>
    </source>
</evidence>
<keyword evidence="1" id="KW-0596">Phosphopantetheine</keyword>
<dbReference type="PANTHER" id="PTHR43439">
    <property type="entry name" value="PHENYLACETATE-COENZYME A LIGASE"/>
    <property type="match status" value="1"/>
</dbReference>
<protein>
    <recommendedName>
        <fullName evidence="4">AMP-dependent synthetase/ligase domain-containing protein</fullName>
    </recommendedName>
</protein>
<keyword evidence="3" id="KW-0521">NADP</keyword>
<dbReference type="InterPro" id="IPR020845">
    <property type="entry name" value="AMP-binding_CS"/>
</dbReference>
<evidence type="ECO:0000256" key="3">
    <source>
        <dbReference type="ARBA" id="ARBA00022857"/>
    </source>
</evidence>
<dbReference type="OrthoDB" id="429813at2759"/>
<dbReference type="InterPro" id="IPR051414">
    <property type="entry name" value="Adenylate-forming_Reductase"/>
</dbReference>
<dbReference type="InterPro" id="IPR042099">
    <property type="entry name" value="ANL_N_sf"/>
</dbReference>
<gene>
    <name evidence="5" type="ORF">CSAL01_00043</name>
</gene>
<dbReference type="InterPro" id="IPR000873">
    <property type="entry name" value="AMP-dep_synth/lig_dom"/>
</dbReference>
<dbReference type="STRING" id="1209931.A0A135UTP6"/>
<dbReference type="Pfam" id="PF00501">
    <property type="entry name" value="AMP-binding"/>
    <property type="match status" value="1"/>
</dbReference>
<dbReference type="AlphaFoldDB" id="A0A135UTP6"/>
<proteinExistence type="predicted"/>
<keyword evidence="6" id="KW-1185">Reference proteome</keyword>
<evidence type="ECO:0000259" key="4">
    <source>
        <dbReference type="Pfam" id="PF00501"/>
    </source>
</evidence>
<dbReference type="SUPFAM" id="SSF56801">
    <property type="entry name" value="Acetyl-CoA synthetase-like"/>
    <property type="match status" value="1"/>
</dbReference>
<accession>A0A135UTP6</accession>
<dbReference type="Proteomes" id="UP000070121">
    <property type="component" value="Unassembled WGS sequence"/>
</dbReference>
<dbReference type="EMBL" id="JFFI01001038">
    <property type="protein sequence ID" value="KXH63785.1"/>
    <property type="molecule type" value="Genomic_DNA"/>
</dbReference>
<organism evidence="5 6">
    <name type="scientific">Colletotrichum salicis</name>
    <dbReference type="NCBI Taxonomy" id="1209931"/>
    <lineage>
        <taxon>Eukaryota</taxon>
        <taxon>Fungi</taxon>
        <taxon>Dikarya</taxon>
        <taxon>Ascomycota</taxon>
        <taxon>Pezizomycotina</taxon>
        <taxon>Sordariomycetes</taxon>
        <taxon>Hypocreomycetidae</taxon>
        <taxon>Glomerellales</taxon>
        <taxon>Glomerellaceae</taxon>
        <taxon>Colletotrichum</taxon>
        <taxon>Colletotrichum acutatum species complex</taxon>
    </lineage>
</organism>
<feature type="domain" description="AMP-dependent synthetase/ligase" evidence="4">
    <location>
        <begin position="18"/>
        <end position="341"/>
    </location>
</feature>
<dbReference type="Pfam" id="PF23562">
    <property type="entry name" value="AMP-binding_C_3"/>
    <property type="match status" value="1"/>
</dbReference>
<name>A0A135UTP6_9PEZI</name>
<sequence length="665" mass="74238">MSSNTSTPGMELFVRKIDENAKWQPHHTLVRFAGGPDWETEGYRSLTWQQYADGINKTAHWLDETFGKSVDNDTVAYSGPSDVRYAFLFAASVKTGRKFLVPDGRFMKDGLDALLKSSNCKIWLYSEGGAFSPEPGLAASGIHVEQFQTLDWCLSAQGTEPYVYQKTYEEAKDDEILIIHTGGTTGAPKPIFMNNGFWAAGCSSAGLARRHWPRGISTDSFYGRSLILAIPMRLQPGLVLINMFAVFSGTCVIQPPPDVVGLPPAIFQKLLRLNKVDGLMGFPFTIVDLYNNEETRESLKSLEFITYLGSALDRVVGNALCEHTRLNSVMGATESGGRFSLHPIDRKLWYSFQFIPEHHVRLVKLEGSGEALGDGDDSDVYQMFIDRPPDGGPSIYQCAFWNYKMFKDIETIDTKELWRPVQDSDGSTRWESVARTDDWTKLIWMAKFHAQDIETKVARYPGIKHVMVGGAGRIAPYVLIEVKDELLDKNHDELLDDIYEKTIVGHNEISAKAVAIPRQTVFLASKSKPIKLTVKQLVLRREVEKDYKEEIEDVYKRLEIGSNQTAALLNQNITPVKLCVDPKAYKFPAKTELVARTAIDVKNVMLWVLPNADGWGEEKFASSSCEGVTTLVMSDVEVWINTKKAHTATPVFSDGGGVDDGIMAT</sequence>
<dbReference type="Gene3D" id="3.40.50.12780">
    <property type="entry name" value="N-terminal domain of ligase-like"/>
    <property type="match status" value="1"/>
</dbReference>
<keyword evidence="2" id="KW-0597">Phosphoprotein</keyword>
<evidence type="ECO:0000256" key="2">
    <source>
        <dbReference type="ARBA" id="ARBA00022553"/>
    </source>
</evidence>
<evidence type="ECO:0000256" key="1">
    <source>
        <dbReference type="ARBA" id="ARBA00022450"/>
    </source>
</evidence>
<evidence type="ECO:0000313" key="6">
    <source>
        <dbReference type="Proteomes" id="UP000070121"/>
    </source>
</evidence>
<dbReference type="PANTHER" id="PTHR43439:SF2">
    <property type="entry name" value="ENZYME, PUTATIVE (JCVI)-RELATED"/>
    <property type="match status" value="1"/>
</dbReference>
<reference evidence="5 6" key="1">
    <citation type="submission" date="2014-02" db="EMBL/GenBank/DDBJ databases">
        <title>The genome sequence of Colletotrichum salicis CBS 607.94.</title>
        <authorList>
            <person name="Baroncelli R."/>
            <person name="Thon M.R."/>
        </authorList>
    </citation>
    <scope>NUCLEOTIDE SEQUENCE [LARGE SCALE GENOMIC DNA]</scope>
    <source>
        <strain evidence="5 6">CBS 607.94</strain>
    </source>
</reference>